<reference evidence="1 2" key="1">
    <citation type="submission" date="2018-11" db="EMBL/GenBank/DDBJ databases">
        <title>Genome assembly of Steccherinum ochraceum LE-BIN_3174, the white-rot fungus of the Steccherinaceae family (The Residual Polyporoid clade, Polyporales, Basidiomycota).</title>
        <authorList>
            <person name="Fedorova T.V."/>
            <person name="Glazunova O.A."/>
            <person name="Landesman E.O."/>
            <person name="Moiseenko K.V."/>
            <person name="Psurtseva N.V."/>
            <person name="Savinova O.S."/>
            <person name="Shakhova N.V."/>
            <person name="Tyazhelova T.V."/>
            <person name="Vasina D.V."/>
        </authorList>
    </citation>
    <scope>NUCLEOTIDE SEQUENCE [LARGE SCALE GENOMIC DNA]</scope>
    <source>
        <strain evidence="1 2">LE-BIN_3174</strain>
    </source>
</reference>
<keyword evidence="2" id="KW-1185">Reference proteome</keyword>
<sequence>MSTVTFNFDVIVVASLRGVPGVDLHRLNKTAPYVGHATPLALTSSADGNASAAMTGQLSDTSLSFEFDVQDIVWTSRDSHEDGCERHVWRGHFPTSVLSSLRGIRPRADHPIICKLVRGQSNVDRLRTEYINYTTTLLDLQGGMAPYCYGKYTGTWDGQPVSCIFLADAGTKIQGPGSWPDLLGKLNIDQKRTILSHLKDLHGRYNLVHSQLSPKHILLKDQSVTFVDWSKLASHETYGCPTVQWVKESITPSVHYGADCHEMYAAVSGVGYLWFDYSIKAGKQQNINVPLAKLTNENQLSAEDLRFYNVTAESVLNAVTKHPFLKKKTGPQWHEEYKQRCRLTEVMRRRNNFMIKDTADMTLQVE</sequence>
<evidence type="ECO:0000313" key="2">
    <source>
        <dbReference type="Proteomes" id="UP000292702"/>
    </source>
</evidence>
<name>A0A4R0R2N5_9APHY</name>
<comment type="caution">
    <text evidence="1">The sequence shown here is derived from an EMBL/GenBank/DDBJ whole genome shotgun (WGS) entry which is preliminary data.</text>
</comment>
<dbReference type="EMBL" id="RWJN01000639">
    <property type="protein sequence ID" value="TCD60206.1"/>
    <property type="molecule type" value="Genomic_DNA"/>
</dbReference>
<accession>A0A4R0R2N5</accession>
<feature type="non-terminal residue" evidence="1">
    <location>
        <position position="366"/>
    </location>
</feature>
<dbReference type="AlphaFoldDB" id="A0A4R0R2N5"/>
<evidence type="ECO:0000313" key="1">
    <source>
        <dbReference type="EMBL" id="TCD60206.1"/>
    </source>
</evidence>
<dbReference type="Proteomes" id="UP000292702">
    <property type="component" value="Unassembled WGS sequence"/>
</dbReference>
<organism evidence="1 2">
    <name type="scientific">Steccherinum ochraceum</name>
    <dbReference type="NCBI Taxonomy" id="92696"/>
    <lineage>
        <taxon>Eukaryota</taxon>
        <taxon>Fungi</taxon>
        <taxon>Dikarya</taxon>
        <taxon>Basidiomycota</taxon>
        <taxon>Agaricomycotina</taxon>
        <taxon>Agaricomycetes</taxon>
        <taxon>Polyporales</taxon>
        <taxon>Steccherinaceae</taxon>
        <taxon>Steccherinum</taxon>
    </lineage>
</organism>
<gene>
    <name evidence="1" type="ORF">EIP91_010556</name>
</gene>
<proteinExistence type="predicted"/>
<evidence type="ECO:0008006" key="3">
    <source>
        <dbReference type="Google" id="ProtNLM"/>
    </source>
</evidence>
<protein>
    <recommendedName>
        <fullName evidence="3">Protein kinase domain-containing protein</fullName>
    </recommendedName>
</protein>